<dbReference type="Gene3D" id="3.40.50.80">
    <property type="entry name" value="Nucleotide-binding domain of ferredoxin-NADP reductase (FNR) module"/>
    <property type="match status" value="1"/>
</dbReference>
<dbReference type="PROSITE" id="PS51384">
    <property type="entry name" value="FAD_FR"/>
    <property type="match status" value="1"/>
</dbReference>
<evidence type="ECO:0000313" key="3">
    <source>
        <dbReference type="Proteomes" id="UP001589748"/>
    </source>
</evidence>
<keyword evidence="3" id="KW-1185">Reference proteome</keyword>
<comment type="caution">
    <text evidence="2">The sequence shown here is derived from an EMBL/GenBank/DDBJ whole genome shotgun (WGS) entry which is preliminary data.</text>
</comment>
<dbReference type="RefSeq" id="WP_380139433.1">
    <property type="nucleotide sequence ID" value="NZ_JBHLUI010000011.1"/>
</dbReference>
<proteinExistence type="predicted"/>
<gene>
    <name evidence="2" type="ORF">ACFFVI_17310</name>
</gene>
<evidence type="ECO:0000313" key="2">
    <source>
        <dbReference type="EMBL" id="MFB9378723.1"/>
    </source>
</evidence>
<dbReference type="PANTHER" id="PTHR30157">
    <property type="entry name" value="FERRIC REDUCTASE, NADPH-DEPENDENT"/>
    <property type="match status" value="1"/>
</dbReference>
<organism evidence="2 3">
    <name type="scientific">Kineococcus gynurae</name>
    <dbReference type="NCBI Taxonomy" id="452979"/>
    <lineage>
        <taxon>Bacteria</taxon>
        <taxon>Bacillati</taxon>
        <taxon>Actinomycetota</taxon>
        <taxon>Actinomycetes</taxon>
        <taxon>Kineosporiales</taxon>
        <taxon>Kineosporiaceae</taxon>
        <taxon>Kineococcus</taxon>
    </lineage>
</organism>
<dbReference type="InterPro" id="IPR013113">
    <property type="entry name" value="SIP_FAD-bd"/>
</dbReference>
<dbReference type="CDD" id="cd06193">
    <property type="entry name" value="siderophore_interacting"/>
    <property type="match status" value="1"/>
</dbReference>
<dbReference type="InterPro" id="IPR039261">
    <property type="entry name" value="FNR_nucleotide-bd"/>
</dbReference>
<sequence length="280" mass="29794">MEYDGTFEAVVAEVGHLTPSLLRVVLAGPGVAAYRGLDAGDECLTMRFPDVDPAPGSDGWAWRNYTVRAKDATSLVVDVVLHEGGSASTWARSAQVGDTLVLARPRSWYAPPAGTTARLLVADMTGLPALARIVESLSPAEAAATTIVVELLTARDVDALPHRPGLRIETFVGPGARGGSGSLALRCAPFVPPVEGGYVWFAGEASESRAIRKHLRGDRGYATAQAHCVGYWRRDAEAWLARFAPRAEELLAHYEAALARGEGWEAASEAYDTALERAGL</sequence>
<dbReference type="InterPro" id="IPR007037">
    <property type="entry name" value="SIP_rossman_dom"/>
</dbReference>
<dbReference type="Pfam" id="PF04954">
    <property type="entry name" value="SIP"/>
    <property type="match status" value="1"/>
</dbReference>
<evidence type="ECO:0000259" key="1">
    <source>
        <dbReference type="PROSITE" id="PS51384"/>
    </source>
</evidence>
<feature type="domain" description="FAD-binding FR-type" evidence="1">
    <location>
        <begin position="4"/>
        <end position="112"/>
    </location>
</feature>
<dbReference type="InterPro" id="IPR039374">
    <property type="entry name" value="SIP_fam"/>
</dbReference>
<reference evidence="2 3" key="1">
    <citation type="submission" date="2024-09" db="EMBL/GenBank/DDBJ databases">
        <authorList>
            <person name="Sun Q."/>
            <person name="Mori K."/>
        </authorList>
    </citation>
    <scope>NUCLEOTIDE SEQUENCE [LARGE SCALE GENOMIC DNA]</scope>
    <source>
        <strain evidence="2 3">TISTR 1856</strain>
    </source>
</reference>
<protein>
    <submittedName>
        <fullName evidence="2">Siderophore-interacting protein</fullName>
    </submittedName>
</protein>
<dbReference type="SUPFAM" id="SSF63380">
    <property type="entry name" value="Riboflavin synthase domain-like"/>
    <property type="match status" value="1"/>
</dbReference>
<dbReference type="PANTHER" id="PTHR30157:SF0">
    <property type="entry name" value="NADPH-DEPENDENT FERRIC-CHELATE REDUCTASE"/>
    <property type="match status" value="1"/>
</dbReference>
<name>A0ABV5LXA8_9ACTN</name>
<dbReference type="Gene3D" id="2.40.30.10">
    <property type="entry name" value="Translation factors"/>
    <property type="match status" value="1"/>
</dbReference>
<dbReference type="EMBL" id="JBHMDM010000009">
    <property type="protein sequence ID" value="MFB9378723.1"/>
    <property type="molecule type" value="Genomic_DNA"/>
</dbReference>
<dbReference type="InterPro" id="IPR017927">
    <property type="entry name" value="FAD-bd_FR_type"/>
</dbReference>
<dbReference type="Pfam" id="PF08021">
    <property type="entry name" value="FAD_binding_9"/>
    <property type="match status" value="1"/>
</dbReference>
<dbReference type="Proteomes" id="UP001589748">
    <property type="component" value="Unassembled WGS sequence"/>
</dbReference>
<dbReference type="InterPro" id="IPR017938">
    <property type="entry name" value="Riboflavin_synthase-like_b-brl"/>
</dbReference>
<accession>A0ABV5LXA8</accession>